<evidence type="ECO:0000313" key="7">
    <source>
        <dbReference type="Proteomes" id="UP000282106"/>
    </source>
</evidence>
<evidence type="ECO:0000256" key="2">
    <source>
        <dbReference type="ARBA" id="ARBA00009272"/>
    </source>
</evidence>
<dbReference type="FunCoup" id="A0A3N0V5I3">
    <property type="interactions" value="56"/>
</dbReference>
<gene>
    <name evidence="5 6" type="primary">fliE</name>
    <name evidence="6" type="ORF">ED208_14170</name>
</gene>
<dbReference type="PANTHER" id="PTHR34653:SF1">
    <property type="entry name" value="FLAGELLAR HOOK-BASAL BODY COMPLEX PROTEIN FLIE"/>
    <property type="match status" value="1"/>
</dbReference>
<dbReference type="GO" id="GO:0009425">
    <property type="term" value="C:bacterial-type flagellum basal body"/>
    <property type="evidence" value="ECO:0007669"/>
    <property type="project" value="UniProtKB-SubCell"/>
</dbReference>
<evidence type="ECO:0000256" key="1">
    <source>
        <dbReference type="ARBA" id="ARBA00004117"/>
    </source>
</evidence>
<dbReference type="PANTHER" id="PTHR34653">
    <property type="match status" value="1"/>
</dbReference>
<dbReference type="AlphaFoldDB" id="A0A3N0V5I3"/>
<evidence type="ECO:0000256" key="4">
    <source>
        <dbReference type="ARBA" id="ARBA00023143"/>
    </source>
</evidence>
<evidence type="ECO:0000256" key="5">
    <source>
        <dbReference type="HAMAP-Rule" id="MF_00724"/>
    </source>
</evidence>
<keyword evidence="6" id="KW-0969">Cilium</keyword>
<keyword evidence="6" id="KW-0966">Cell projection</keyword>
<dbReference type="GO" id="GO:0003774">
    <property type="term" value="F:cytoskeletal motor activity"/>
    <property type="evidence" value="ECO:0007669"/>
    <property type="project" value="InterPro"/>
</dbReference>
<dbReference type="EMBL" id="RJVO01000007">
    <property type="protein sequence ID" value="ROH87852.1"/>
    <property type="molecule type" value="Genomic_DNA"/>
</dbReference>
<dbReference type="GO" id="GO:0005198">
    <property type="term" value="F:structural molecule activity"/>
    <property type="evidence" value="ECO:0007669"/>
    <property type="project" value="UniProtKB-UniRule"/>
</dbReference>
<reference evidence="6 7" key="1">
    <citation type="submission" date="2018-10" db="EMBL/GenBank/DDBJ databases">
        <authorList>
            <person name="Chen W.-M."/>
        </authorList>
    </citation>
    <scope>NUCLEOTIDE SEQUENCE [LARGE SCALE GENOMIC DNA]</scope>
    <source>
        <strain evidence="6 7">THS-13</strain>
    </source>
</reference>
<evidence type="ECO:0000313" key="6">
    <source>
        <dbReference type="EMBL" id="ROH87852.1"/>
    </source>
</evidence>
<organism evidence="6 7">
    <name type="scientific">Stagnimonas aquatica</name>
    <dbReference type="NCBI Taxonomy" id="2689987"/>
    <lineage>
        <taxon>Bacteria</taxon>
        <taxon>Pseudomonadati</taxon>
        <taxon>Pseudomonadota</taxon>
        <taxon>Gammaproteobacteria</taxon>
        <taxon>Nevskiales</taxon>
        <taxon>Nevskiaceae</taxon>
        <taxon>Stagnimonas</taxon>
    </lineage>
</organism>
<dbReference type="Pfam" id="PF02049">
    <property type="entry name" value="FliE"/>
    <property type="match status" value="1"/>
</dbReference>
<protein>
    <recommendedName>
        <fullName evidence="3 5">Flagellar hook-basal body complex protein FliE</fullName>
    </recommendedName>
</protein>
<dbReference type="InterPro" id="IPR001624">
    <property type="entry name" value="FliE"/>
</dbReference>
<name>A0A3N0V5I3_9GAMM</name>
<comment type="caution">
    <text evidence="6">The sequence shown here is derived from an EMBL/GenBank/DDBJ whole genome shotgun (WGS) entry which is preliminary data.</text>
</comment>
<proteinExistence type="inferred from homology"/>
<sequence>MNDIGINQVLAQIRTLNAASARAPAATDNGKALADFSNTLGKAVDGVAGAQNAAADLSTRFELGDKSVDLASVMIAGARAQVNFRAAVEVRNRVVAAYQDIMNMPI</sequence>
<keyword evidence="4 5" id="KW-0975">Bacterial flagellum</keyword>
<accession>A0A3N0V5I3</accession>
<dbReference type="InParanoid" id="A0A3N0V5I3"/>
<dbReference type="GO" id="GO:0071973">
    <property type="term" value="P:bacterial-type flagellum-dependent cell motility"/>
    <property type="evidence" value="ECO:0007669"/>
    <property type="project" value="InterPro"/>
</dbReference>
<keyword evidence="6" id="KW-0282">Flagellum</keyword>
<comment type="similarity">
    <text evidence="2 5">Belongs to the FliE family.</text>
</comment>
<dbReference type="HAMAP" id="MF_00724">
    <property type="entry name" value="FliE"/>
    <property type="match status" value="1"/>
</dbReference>
<dbReference type="RefSeq" id="WP_123212576.1">
    <property type="nucleotide sequence ID" value="NZ_RJVO01000007.1"/>
</dbReference>
<comment type="subcellular location">
    <subcellularLocation>
        <location evidence="1 5">Bacterial flagellum basal body</location>
    </subcellularLocation>
</comment>
<dbReference type="Proteomes" id="UP000282106">
    <property type="component" value="Unassembled WGS sequence"/>
</dbReference>
<dbReference type="NCBIfam" id="TIGR00205">
    <property type="entry name" value="fliE"/>
    <property type="match status" value="1"/>
</dbReference>
<evidence type="ECO:0000256" key="3">
    <source>
        <dbReference type="ARBA" id="ARBA00018024"/>
    </source>
</evidence>
<dbReference type="PRINTS" id="PR01006">
    <property type="entry name" value="FLGHOOKFLIE"/>
</dbReference>
<keyword evidence="7" id="KW-1185">Reference proteome</keyword>